<organism evidence="2 3">
    <name type="scientific">Fusarium torreyae</name>
    <dbReference type="NCBI Taxonomy" id="1237075"/>
    <lineage>
        <taxon>Eukaryota</taxon>
        <taxon>Fungi</taxon>
        <taxon>Dikarya</taxon>
        <taxon>Ascomycota</taxon>
        <taxon>Pezizomycotina</taxon>
        <taxon>Sordariomycetes</taxon>
        <taxon>Hypocreomycetidae</taxon>
        <taxon>Hypocreales</taxon>
        <taxon>Nectriaceae</taxon>
        <taxon>Fusarium</taxon>
    </lineage>
</organism>
<dbReference type="EMBL" id="JAOQAZ010000006">
    <property type="protein sequence ID" value="KAJ4265628.1"/>
    <property type="molecule type" value="Genomic_DNA"/>
</dbReference>
<sequence length="309" mass="34193">MATFKAARAVGESAPEIAARVDVRAGQPAEVAGIARAKYFQKRSVFVKVLPAPINFAERRSILRVLEKHGQVEYFRHLPTQPGVFISLMKEKEVAQKLVNSSPIQSAIPASDSEPSHPTRMDRTTAQINKHMANTREFTITAEAAPKYKHQNARSNIARVWPNFIKTGNEFPSETLRQSLPSSIAAEGLRYWGLDFAKQATKNSKYTERVTALGWIPSRFKQPDGEPTQLEEEPALAEGGRPSKIAEEPAEELSQAKEEIIQFVDTKLTKESTQATEEPTQVAESADIAQRPQVSTEQPAETSSTRPSS</sequence>
<name>A0A9W8S7G7_9HYPO</name>
<dbReference type="AlphaFoldDB" id="A0A9W8S7G7"/>
<accession>A0A9W8S7G7</accession>
<feature type="compositionally biased region" description="Polar residues" evidence="1">
    <location>
        <begin position="271"/>
        <end position="283"/>
    </location>
</feature>
<dbReference type="Proteomes" id="UP001152049">
    <property type="component" value="Unassembled WGS sequence"/>
</dbReference>
<protein>
    <submittedName>
        <fullName evidence="2">Uncharacterized protein</fullName>
    </submittedName>
</protein>
<reference evidence="2" key="1">
    <citation type="submission" date="2022-09" db="EMBL/GenBank/DDBJ databases">
        <title>Fusarium specimens isolated from Avocado Roots.</title>
        <authorList>
            <person name="Stajich J."/>
            <person name="Roper C."/>
            <person name="Heimlech-Rivalta G."/>
        </authorList>
    </citation>
    <scope>NUCLEOTIDE SEQUENCE</scope>
    <source>
        <strain evidence="2">CF00136</strain>
    </source>
</reference>
<dbReference type="OrthoDB" id="5367448at2759"/>
<feature type="compositionally biased region" description="Polar residues" evidence="1">
    <location>
        <begin position="292"/>
        <end position="309"/>
    </location>
</feature>
<evidence type="ECO:0000313" key="3">
    <source>
        <dbReference type="Proteomes" id="UP001152049"/>
    </source>
</evidence>
<proteinExistence type="predicted"/>
<comment type="caution">
    <text evidence="2">The sequence shown here is derived from an EMBL/GenBank/DDBJ whole genome shotgun (WGS) entry which is preliminary data.</text>
</comment>
<gene>
    <name evidence="2" type="ORF">NW762_004922</name>
</gene>
<evidence type="ECO:0000313" key="2">
    <source>
        <dbReference type="EMBL" id="KAJ4265628.1"/>
    </source>
</evidence>
<evidence type="ECO:0000256" key="1">
    <source>
        <dbReference type="SAM" id="MobiDB-lite"/>
    </source>
</evidence>
<feature type="region of interest" description="Disordered" evidence="1">
    <location>
        <begin position="218"/>
        <end position="309"/>
    </location>
</feature>
<keyword evidence="3" id="KW-1185">Reference proteome</keyword>